<dbReference type="KEGG" id="bhan:CGC63_09670"/>
<evidence type="ECO:0000313" key="2">
    <source>
        <dbReference type="Proteomes" id="UP000003755"/>
    </source>
</evidence>
<dbReference type="RefSeq" id="WP_003020469.1">
    <property type="nucleotide sequence ID" value="NZ_GG698589.1"/>
</dbReference>
<dbReference type="Proteomes" id="UP000003755">
    <property type="component" value="Unassembled WGS sequence"/>
</dbReference>
<proteinExistence type="predicted"/>
<protein>
    <submittedName>
        <fullName evidence="1">Uncharacterized protein</fullName>
    </submittedName>
</protein>
<evidence type="ECO:0000313" key="1">
    <source>
        <dbReference type="EMBL" id="EEX21774.1"/>
    </source>
</evidence>
<dbReference type="AlphaFoldDB" id="C9L7M9"/>
<reference evidence="1" key="1">
    <citation type="submission" date="2009-09" db="EMBL/GenBank/DDBJ databases">
        <authorList>
            <person name="Weinstock G."/>
            <person name="Sodergren E."/>
            <person name="Clifton S."/>
            <person name="Fulton L."/>
            <person name="Fulton B."/>
            <person name="Courtney L."/>
            <person name="Fronick C."/>
            <person name="Harrison M."/>
            <person name="Strong C."/>
            <person name="Farmer C."/>
            <person name="Delahaunty K."/>
            <person name="Markovic C."/>
            <person name="Hall O."/>
            <person name="Minx P."/>
            <person name="Tomlinson C."/>
            <person name="Mitreva M."/>
            <person name="Nelson J."/>
            <person name="Hou S."/>
            <person name="Wollam A."/>
            <person name="Pepin K.H."/>
            <person name="Johnson M."/>
            <person name="Bhonagiri V."/>
            <person name="Nash W.E."/>
            <person name="Warren W."/>
            <person name="Chinwalla A."/>
            <person name="Mardis E.R."/>
            <person name="Wilson R.K."/>
        </authorList>
    </citation>
    <scope>NUCLEOTIDE SEQUENCE [LARGE SCALE GENOMIC DNA]</scope>
    <source>
        <strain evidence="1">DSM 20583</strain>
    </source>
</reference>
<dbReference type="EMBL" id="ABYU02000016">
    <property type="protein sequence ID" value="EEX21774.1"/>
    <property type="molecule type" value="Genomic_DNA"/>
</dbReference>
<accession>C9L7M9</accession>
<dbReference type="HOGENOM" id="CLU_2566998_0_0_9"/>
<name>C9L7M9_BLAHA</name>
<keyword evidence="2" id="KW-1185">Reference proteome</keyword>
<organism evidence="1 2">
    <name type="scientific">Blautia hansenii DSM 20583</name>
    <dbReference type="NCBI Taxonomy" id="537007"/>
    <lineage>
        <taxon>Bacteria</taxon>
        <taxon>Bacillati</taxon>
        <taxon>Bacillota</taxon>
        <taxon>Clostridia</taxon>
        <taxon>Lachnospirales</taxon>
        <taxon>Lachnospiraceae</taxon>
        <taxon>Blautia</taxon>
    </lineage>
</organism>
<comment type="caution">
    <text evidence="1">The sequence shown here is derived from an EMBL/GenBank/DDBJ whole genome shotgun (WGS) entry which is preliminary data.</text>
</comment>
<sequence length="81" mass="9262">MSLHDALVTVCIAHLTKLIGNQVLAESILVMLDSDDKLFWYLSKEKKINKTIYDHLSKGNISTGDILKLKKNLEKQYNEDN</sequence>
<gene>
    <name evidence="1" type="ORF">BLAHAN_05399</name>
</gene>
<dbReference type="STRING" id="537007.BLAHAN_05399"/>